<keyword evidence="2" id="KW-1185">Reference proteome</keyword>
<accession>A0A0V1GLZ4</accession>
<dbReference type="EMBL" id="JYDP01000959">
    <property type="protein sequence ID" value="KRY99184.1"/>
    <property type="molecule type" value="Genomic_DNA"/>
</dbReference>
<name>A0A0V1GLZ4_9BILA</name>
<organism evidence="1 2">
    <name type="scientific">Trichinella zimbabwensis</name>
    <dbReference type="NCBI Taxonomy" id="268475"/>
    <lineage>
        <taxon>Eukaryota</taxon>
        <taxon>Metazoa</taxon>
        <taxon>Ecdysozoa</taxon>
        <taxon>Nematoda</taxon>
        <taxon>Enoplea</taxon>
        <taxon>Dorylaimia</taxon>
        <taxon>Trichinellida</taxon>
        <taxon>Trichinellidae</taxon>
        <taxon>Trichinella</taxon>
    </lineage>
</organism>
<protein>
    <submittedName>
        <fullName evidence="1">Uncharacterized protein</fullName>
    </submittedName>
</protein>
<dbReference type="Proteomes" id="UP000055024">
    <property type="component" value="Unassembled WGS sequence"/>
</dbReference>
<dbReference type="AlphaFoldDB" id="A0A0V1GLZ4"/>
<reference evidence="1 2" key="1">
    <citation type="submission" date="2015-01" db="EMBL/GenBank/DDBJ databases">
        <title>Evolution of Trichinella species and genotypes.</title>
        <authorList>
            <person name="Korhonen P.K."/>
            <person name="Edoardo P."/>
            <person name="Giuseppe L.R."/>
            <person name="Gasser R.B."/>
        </authorList>
    </citation>
    <scope>NUCLEOTIDE SEQUENCE [LARGE SCALE GENOMIC DNA]</scope>
    <source>
        <strain evidence="1">ISS1029</strain>
    </source>
</reference>
<evidence type="ECO:0000313" key="1">
    <source>
        <dbReference type="EMBL" id="KRY99184.1"/>
    </source>
</evidence>
<proteinExistence type="predicted"/>
<evidence type="ECO:0000313" key="2">
    <source>
        <dbReference type="Proteomes" id="UP000055024"/>
    </source>
</evidence>
<sequence>MTPIQGICDDSVLRTLRVIEKQQYFVFDNLNLRKRLNL</sequence>
<comment type="caution">
    <text evidence="1">The sequence shown here is derived from an EMBL/GenBank/DDBJ whole genome shotgun (WGS) entry which is preliminary data.</text>
</comment>
<gene>
    <name evidence="1" type="ORF">T11_13458</name>
</gene>